<evidence type="ECO:0000313" key="1">
    <source>
        <dbReference type="EMBL" id="UYZ08541.1"/>
    </source>
</evidence>
<dbReference type="AlphaFoldDB" id="A0A4Z1QWD9"/>
<dbReference type="OrthoDB" id="8410517at2"/>
<evidence type="ECO:0000313" key="2">
    <source>
        <dbReference type="Proteomes" id="UP000298735"/>
    </source>
</evidence>
<dbReference type="EMBL" id="CP109968">
    <property type="protein sequence ID" value="UYZ08541.1"/>
    <property type="molecule type" value="Genomic_DNA"/>
</dbReference>
<accession>A0A4Z1QWD9</accession>
<dbReference type="KEGG" id="asal:CFBP5507_05945"/>
<protein>
    <submittedName>
        <fullName evidence="1">Uncharacterized protein</fullName>
    </submittedName>
</protein>
<dbReference type="Proteomes" id="UP000298735">
    <property type="component" value="Chromosome Circular"/>
</dbReference>
<dbReference type="RefSeq" id="WP_137410322.1">
    <property type="nucleotide sequence ID" value="NZ_CP109968.1"/>
</dbReference>
<organism evidence="1 2">
    <name type="scientific">Agrobacterium salinitolerans</name>
    <dbReference type="NCBI Taxonomy" id="1183413"/>
    <lineage>
        <taxon>Bacteria</taxon>
        <taxon>Pseudomonadati</taxon>
        <taxon>Pseudomonadota</taxon>
        <taxon>Alphaproteobacteria</taxon>
        <taxon>Hyphomicrobiales</taxon>
        <taxon>Rhizobiaceae</taxon>
        <taxon>Rhizobium/Agrobacterium group</taxon>
        <taxon>Agrobacterium</taxon>
    </lineage>
</organism>
<reference evidence="1" key="1">
    <citation type="submission" date="2022-10" db="EMBL/GenBank/DDBJ databases">
        <title>Complete genome sequence of Agrobacterium salinitolerans CFBP5507.</title>
        <authorList>
            <person name="Tchabashvili S."/>
            <person name="Yen H.-C."/>
            <person name="Haryono M."/>
            <person name="Lin Y.-C."/>
            <person name="Lai E.-M."/>
            <person name="Kuo C.-H."/>
        </authorList>
    </citation>
    <scope>NUCLEOTIDE SEQUENCE</scope>
    <source>
        <strain evidence="1">CFBP5507</strain>
    </source>
</reference>
<gene>
    <name evidence="1" type="ORF">CFBP5507_05945</name>
</gene>
<name>A0A4Z1QWD9_9HYPH</name>
<proteinExistence type="predicted"/>
<sequence>MSAKPTGEPGWKWRRLMIFPLIAFACWRLWGMEGANDTEVNQTIAWGWFVLIMCLALFYTGFASAQDIAAIIATKTGLPYASPPVAVGGEPVDDAGQGEGGSS</sequence>
<dbReference type="PROSITE" id="PS51257">
    <property type="entry name" value="PROKAR_LIPOPROTEIN"/>
    <property type="match status" value="1"/>
</dbReference>